<protein>
    <recommendedName>
        <fullName evidence="1">DUF4376 domain-containing protein</fullName>
    </recommendedName>
</protein>
<dbReference type="EMBL" id="CP000285">
    <property type="protein sequence ID" value="ABE58738.1"/>
    <property type="molecule type" value="Genomic_DNA"/>
</dbReference>
<dbReference type="GeneID" id="95334123"/>
<dbReference type="Pfam" id="PF14301">
    <property type="entry name" value="DUF4376"/>
    <property type="match status" value="1"/>
</dbReference>
<gene>
    <name evidence="2" type="ordered locus">Csal_1383</name>
</gene>
<proteinExistence type="predicted"/>
<dbReference type="HOGENOM" id="CLU_1458855_0_0_6"/>
<evidence type="ECO:0000313" key="2">
    <source>
        <dbReference type="EMBL" id="ABE58738.1"/>
    </source>
</evidence>
<evidence type="ECO:0000259" key="1">
    <source>
        <dbReference type="Pfam" id="PF14301"/>
    </source>
</evidence>
<dbReference type="InterPro" id="IPR025484">
    <property type="entry name" value="DUF4376"/>
</dbReference>
<reference evidence="2 3" key="1">
    <citation type="journal article" date="2011" name="Stand. Genomic Sci.">
        <title>Complete genome sequence of the halophilic and highly halotolerant Chromohalobacter salexigens type strain (1H11(T)).</title>
        <authorList>
            <person name="Copeland A."/>
            <person name="O'Connor K."/>
            <person name="Lucas S."/>
            <person name="Lapidus A."/>
            <person name="Berry K.W."/>
            <person name="Detter J.C."/>
            <person name="Del Rio T.G."/>
            <person name="Hammon N."/>
            <person name="Dalin E."/>
            <person name="Tice H."/>
            <person name="Pitluck S."/>
            <person name="Bruce D."/>
            <person name="Goodwin L."/>
            <person name="Han C."/>
            <person name="Tapia R."/>
            <person name="Saunders E."/>
            <person name="Schmutz J."/>
            <person name="Brettin T."/>
            <person name="Larimer F."/>
            <person name="Land M."/>
            <person name="Hauser L."/>
            <person name="Vargas C."/>
            <person name="Nieto J.J."/>
            <person name="Kyrpides N.C."/>
            <person name="Ivanova N."/>
            <person name="Goker M."/>
            <person name="Klenk H.P."/>
            <person name="Csonka L.N."/>
            <person name="Woyke T."/>
        </authorList>
    </citation>
    <scope>NUCLEOTIDE SEQUENCE [LARGE SCALE GENOMIC DNA]</scope>
    <source>
        <strain evidence="3">ATCC BAA-138 / DSM 3043 / CIP 106854 / NCIMB 13768 / 1H11</strain>
    </source>
</reference>
<name>Q1QXS0_CHRI1</name>
<sequence>MMENVDALDYRAPALNASGGIDCEIDHPDYGWIPFTASPDDDEPAGRALYRRIVESEGDLEAYREPLGDLAARKRDEIEAARDDAIAGGFEHTFGDTTDIVQTRERDRENITRLAVSAQRKPDATFPFRAASNTEYRLTADEMLALHDAEQAHVSEQYRRSWELKARLEQALEAEDREGIEAVTW</sequence>
<dbReference type="KEGG" id="csa:Csal_1383"/>
<dbReference type="Proteomes" id="UP000000239">
    <property type="component" value="Chromosome"/>
</dbReference>
<evidence type="ECO:0000313" key="3">
    <source>
        <dbReference type="Proteomes" id="UP000000239"/>
    </source>
</evidence>
<dbReference type="STRING" id="290398.Csal_1383"/>
<dbReference type="AlphaFoldDB" id="Q1QXS0"/>
<dbReference type="OrthoDB" id="8596093at2"/>
<accession>Q1QXS0</accession>
<feature type="domain" description="DUF4376" evidence="1">
    <location>
        <begin position="71"/>
        <end position="174"/>
    </location>
</feature>
<dbReference type="RefSeq" id="WP_011506684.1">
    <property type="nucleotide sequence ID" value="NC_007963.1"/>
</dbReference>
<dbReference type="eggNOG" id="ENOG5033IBU">
    <property type="taxonomic scope" value="Bacteria"/>
</dbReference>
<organism evidence="2 3">
    <name type="scientific">Chromohalobacter israelensis (strain ATCC BAA-138 / DSM 3043 / CIP 106854 / NCIMB 13768 / 1H11)</name>
    <name type="common">Chromohalobacter salexigens</name>
    <dbReference type="NCBI Taxonomy" id="290398"/>
    <lineage>
        <taxon>Bacteria</taxon>
        <taxon>Pseudomonadati</taxon>
        <taxon>Pseudomonadota</taxon>
        <taxon>Gammaproteobacteria</taxon>
        <taxon>Oceanospirillales</taxon>
        <taxon>Halomonadaceae</taxon>
        <taxon>Chromohalobacter</taxon>
    </lineage>
</organism>
<keyword evidence="3" id="KW-1185">Reference proteome</keyword>